<dbReference type="Pfam" id="PF00440">
    <property type="entry name" value="TetR_N"/>
    <property type="match status" value="1"/>
</dbReference>
<proteinExistence type="predicted"/>
<dbReference type="InterPro" id="IPR050109">
    <property type="entry name" value="HTH-type_TetR-like_transc_reg"/>
</dbReference>
<dbReference type="SUPFAM" id="SSF46689">
    <property type="entry name" value="Homeodomain-like"/>
    <property type="match status" value="1"/>
</dbReference>
<feature type="DNA-binding region" description="H-T-H motif" evidence="4">
    <location>
        <begin position="35"/>
        <end position="54"/>
    </location>
</feature>
<dbReference type="InterPro" id="IPR025996">
    <property type="entry name" value="MT1864/Rv1816-like_C"/>
</dbReference>
<evidence type="ECO:0000259" key="5">
    <source>
        <dbReference type="PROSITE" id="PS50977"/>
    </source>
</evidence>
<dbReference type="GO" id="GO:0003700">
    <property type="term" value="F:DNA-binding transcription factor activity"/>
    <property type="evidence" value="ECO:0007669"/>
    <property type="project" value="TreeGrafter"/>
</dbReference>
<accession>A0A840WM79</accession>
<keyword evidence="3" id="KW-0804">Transcription</keyword>
<dbReference type="SUPFAM" id="SSF48498">
    <property type="entry name" value="Tetracyclin repressor-like, C-terminal domain"/>
    <property type="match status" value="1"/>
</dbReference>
<comment type="caution">
    <text evidence="6">The sequence shown here is derived from an EMBL/GenBank/DDBJ whole genome shotgun (WGS) entry which is preliminary data.</text>
</comment>
<sequence length="239" mass="26517">MTAQTRRERQRAATLAEARTTARRLLVERGTAAVTVNAVAREMGLSGPALYRYFTGHDELVEAMITDFYRELGGAVTAARDLHADDSPGDRLLAMCRALRGWAVAHPAEFEWTFARPLRESRGHVPDSPRLAAGVGFERAFLGEFVELWVQAPYPAPDLAELEPSLRNQLVAYSERIDGALPPAAAHVFLTTWVRIYGLLCMEVLHQLDFAYTDAGPLFEEYLRGVCADLGLEYTPPRG</sequence>
<evidence type="ECO:0000256" key="1">
    <source>
        <dbReference type="ARBA" id="ARBA00023015"/>
    </source>
</evidence>
<dbReference type="EMBL" id="JACHDO010000001">
    <property type="protein sequence ID" value="MBB5494101.1"/>
    <property type="molecule type" value="Genomic_DNA"/>
</dbReference>
<evidence type="ECO:0000313" key="6">
    <source>
        <dbReference type="EMBL" id="MBB5494101.1"/>
    </source>
</evidence>
<dbReference type="InterPro" id="IPR001647">
    <property type="entry name" value="HTH_TetR"/>
</dbReference>
<keyword evidence="2 4" id="KW-0238">DNA-binding</keyword>
<dbReference type="InterPro" id="IPR009057">
    <property type="entry name" value="Homeodomain-like_sf"/>
</dbReference>
<dbReference type="GO" id="GO:0000976">
    <property type="term" value="F:transcription cis-regulatory region binding"/>
    <property type="evidence" value="ECO:0007669"/>
    <property type="project" value="TreeGrafter"/>
</dbReference>
<gene>
    <name evidence="6" type="ORF">HNR07_005238</name>
</gene>
<dbReference type="PROSITE" id="PS50977">
    <property type="entry name" value="HTH_TETR_2"/>
    <property type="match status" value="1"/>
</dbReference>
<keyword evidence="1" id="KW-0805">Transcription regulation</keyword>
<dbReference type="Proteomes" id="UP000579647">
    <property type="component" value="Unassembled WGS sequence"/>
</dbReference>
<dbReference type="PANTHER" id="PTHR30055:SF243">
    <property type="entry name" value="HTH-TYPE TRANSCRIPTIONAL REGULATOR RV1816"/>
    <property type="match status" value="1"/>
</dbReference>
<evidence type="ECO:0000313" key="7">
    <source>
        <dbReference type="Proteomes" id="UP000579647"/>
    </source>
</evidence>
<organism evidence="6 7">
    <name type="scientific">Nocardiopsis metallicus</name>
    <dbReference type="NCBI Taxonomy" id="179819"/>
    <lineage>
        <taxon>Bacteria</taxon>
        <taxon>Bacillati</taxon>
        <taxon>Actinomycetota</taxon>
        <taxon>Actinomycetes</taxon>
        <taxon>Streptosporangiales</taxon>
        <taxon>Nocardiopsidaceae</taxon>
        <taxon>Nocardiopsis</taxon>
    </lineage>
</organism>
<feature type="domain" description="HTH tetR-type" evidence="5">
    <location>
        <begin position="12"/>
        <end position="72"/>
    </location>
</feature>
<dbReference type="InterPro" id="IPR036271">
    <property type="entry name" value="Tet_transcr_reg_TetR-rel_C_sf"/>
</dbReference>
<dbReference type="Gene3D" id="1.10.357.10">
    <property type="entry name" value="Tetracycline Repressor, domain 2"/>
    <property type="match status" value="1"/>
</dbReference>
<reference evidence="6 7" key="1">
    <citation type="submission" date="2020-08" db="EMBL/GenBank/DDBJ databases">
        <title>Sequencing the genomes of 1000 actinobacteria strains.</title>
        <authorList>
            <person name="Klenk H.-P."/>
        </authorList>
    </citation>
    <scope>NUCLEOTIDE SEQUENCE [LARGE SCALE GENOMIC DNA]</scope>
    <source>
        <strain evidence="6 7">DSM 44598</strain>
    </source>
</reference>
<keyword evidence="7" id="KW-1185">Reference proteome</keyword>
<dbReference type="Pfam" id="PF13305">
    <property type="entry name" value="TetR_C_33"/>
    <property type="match status" value="1"/>
</dbReference>
<name>A0A840WM79_9ACTN</name>
<protein>
    <submittedName>
        <fullName evidence="6">AcrR family transcriptional regulator</fullName>
    </submittedName>
</protein>
<evidence type="ECO:0000256" key="3">
    <source>
        <dbReference type="ARBA" id="ARBA00023163"/>
    </source>
</evidence>
<dbReference type="PANTHER" id="PTHR30055">
    <property type="entry name" value="HTH-TYPE TRANSCRIPTIONAL REGULATOR RUTR"/>
    <property type="match status" value="1"/>
</dbReference>
<evidence type="ECO:0000256" key="4">
    <source>
        <dbReference type="PROSITE-ProRule" id="PRU00335"/>
    </source>
</evidence>
<dbReference type="AlphaFoldDB" id="A0A840WM79"/>
<dbReference type="RefSeq" id="WP_184367166.1">
    <property type="nucleotide sequence ID" value="NZ_BAAAKM010000137.1"/>
</dbReference>
<evidence type="ECO:0000256" key="2">
    <source>
        <dbReference type="ARBA" id="ARBA00023125"/>
    </source>
</evidence>